<evidence type="ECO:0000313" key="8">
    <source>
        <dbReference type="Proteomes" id="UP001597560"/>
    </source>
</evidence>
<evidence type="ECO:0000313" key="7">
    <source>
        <dbReference type="EMBL" id="MFD2965712.1"/>
    </source>
</evidence>
<evidence type="ECO:0000256" key="1">
    <source>
        <dbReference type="ARBA" id="ARBA00023015"/>
    </source>
</evidence>
<reference evidence="8" key="1">
    <citation type="journal article" date="2019" name="Int. J. Syst. Evol. Microbiol.">
        <title>The Global Catalogue of Microorganisms (GCM) 10K type strain sequencing project: providing services to taxonomists for standard genome sequencing and annotation.</title>
        <authorList>
            <consortium name="The Broad Institute Genomics Platform"/>
            <consortium name="The Broad Institute Genome Sequencing Center for Infectious Disease"/>
            <person name="Wu L."/>
            <person name="Ma J."/>
        </authorList>
    </citation>
    <scope>NUCLEOTIDE SEQUENCE [LARGE SCALE GENOMIC DNA]</scope>
    <source>
        <strain evidence="8">KCTC 23098</strain>
    </source>
</reference>
<dbReference type="InterPro" id="IPR039420">
    <property type="entry name" value="WalR-like"/>
</dbReference>
<evidence type="ECO:0000256" key="3">
    <source>
        <dbReference type="ARBA" id="ARBA00023163"/>
    </source>
</evidence>
<dbReference type="Pfam" id="PF00072">
    <property type="entry name" value="Response_reg"/>
    <property type="match status" value="1"/>
</dbReference>
<evidence type="ECO:0000256" key="4">
    <source>
        <dbReference type="PROSITE-ProRule" id="PRU00169"/>
    </source>
</evidence>
<keyword evidence="2" id="KW-0238">DNA-binding</keyword>
<comment type="caution">
    <text evidence="7">The sequence shown here is derived from an EMBL/GenBank/DDBJ whole genome shotgun (WGS) entry which is preliminary data.</text>
</comment>
<dbReference type="Proteomes" id="UP001597560">
    <property type="component" value="Unassembled WGS sequence"/>
</dbReference>
<proteinExistence type="predicted"/>
<dbReference type="PRINTS" id="PR00038">
    <property type="entry name" value="HTHLUXR"/>
</dbReference>
<dbReference type="InterPro" id="IPR001789">
    <property type="entry name" value="Sig_transdc_resp-reg_receiver"/>
</dbReference>
<dbReference type="InterPro" id="IPR000792">
    <property type="entry name" value="Tscrpt_reg_LuxR_C"/>
</dbReference>
<keyword evidence="1" id="KW-0805">Transcription regulation</keyword>
<dbReference type="PROSITE" id="PS50043">
    <property type="entry name" value="HTH_LUXR_2"/>
    <property type="match status" value="1"/>
</dbReference>
<dbReference type="Gene3D" id="1.10.10.10">
    <property type="entry name" value="Winged helix-like DNA-binding domain superfamily/Winged helix DNA-binding domain"/>
    <property type="match status" value="1"/>
</dbReference>
<evidence type="ECO:0000259" key="5">
    <source>
        <dbReference type="PROSITE" id="PS50043"/>
    </source>
</evidence>
<dbReference type="RefSeq" id="WP_377613617.1">
    <property type="nucleotide sequence ID" value="NZ_JBHUPA010000039.1"/>
</dbReference>
<dbReference type="PROSITE" id="PS50110">
    <property type="entry name" value="RESPONSE_REGULATORY"/>
    <property type="match status" value="1"/>
</dbReference>
<keyword evidence="4" id="KW-0597">Phosphoprotein</keyword>
<gene>
    <name evidence="7" type="ORF">ACFS6J_28180</name>
</gene>
<evidence type="ECO:0000256" key="2">
    <source>
        <dbReference type="ARBA" id="ARBA00023125"/>
    </source>
</evidence>
<keyword evidence="8" id="KW-1185">Reference proteome</keyword>
<dbReference type="InterPro" id="IPR011006">
    <property type="entry name" value="CheY-like_superfamily"/>
</dbReference>
<dbReference type="Pfam" id="PF00196">
    <property type="entry name" value="GerE"/>
    <property type="match status" value="1"/>
</dbReference>
<dbReference type="EMBL" id="JBHUPA010000039">
    <property type="protein sequence ID" value="MFD2965712.1"/>
    <property type="molecule type" value="Genomic_DNA"/>
</dbReference>
<dbReference type="PANTHER" id="PTHR43214">
    <property type="entry name" value="TWO-COMPONENT RESPONSE REGULATOR"/>
    <property type="match status" value="1"/>
</dbReference>
<dbReference type="PANTHER" id="PTHR43214:SF41">
    <property type="entry name" value="NITRATE_NITRITE RESPONSE REGULATOR PROTEIN NARP"/>
    <property type="match status" value="1"/>
</dbReference>
<evidence type="ECO:0000259" key="6">
    <source>
        <dbReference type="PROSITE" id="PS50110"/>
    </source>
</evidence>
<dbReference type="CDD" id="cd06170">
    <property type="entry name" value="LuxR_C_like"/>
    <property type="match status" value="1"/>
</dbReference>
<protein>
    <submittedName>
        <fullName evidence="7">Response regulator</fullName>
    </submittedName>
</protein>
<sequence length="203" mass="23610">MRILIIEDEVIIARFIEKQLQNSYGFETAIALSIDEVELLVPTFQPHLILCDIELNDRMNGIALMHQLKKRHNFELIFITSYQSMQMINRAFELEPANYIIKPLDEGRLYAGILPTVKQMQEKLSLRIEEANPIIKHLSTNEVAILKLIANRKTTKEIASLLHLSPYTVKNYRHKICRKLNLEEENNALLSWSLKNYHLLSEG</sequence>
<keyword evidence="3" id="KW-0804">Transcription</keyword>
<name>A0ABW6B8Z0_9SPHI</name>
<dbReference type="Gene3D" id="3.40.50.2300">
    <property type="match status" value="1"/>
</dbReference>
<feature type="domain" description="HTH luxR-type" evidence="5">
    <location>
        <begin position="130"/>
        <end position="196"/>
    </location>
</feature>
<dbReference type="SMART" id="SM00448">
    <property type="entry name" value="REC"/>
    <property type="match status" value="1"/>
</dbReference>
<dbReference type="SMART" id="SM00421">
    <property type="entry name" value="HTH_LUXR"/>
    <property type="match status" value="1"/>
</dbReference>
<accession>A0ABW6B8Z0</accession>
<feature type="modified residue" description="4-aspartylphosphate" evidence="4">
    <location>
        <position position="52"/>
    </location>
</feature>
<feature type="domain" description="Response regulatory" evidence="6">
    <location>
        <begin position="2"/>
        <end position="117"/>
    </location>
</feature>
<dbReference type="InterPro" id="IPR036388">
    <property type="entry name" value="WH-like_DNA-bd_sf"/>
</dbReference>
<dbReference type="SUPFAM" id="SSF52172">
    <property type="entry name" value="CheY-like"/>
    <property type="match status" value="1"/>
</dbReference>
<organism evidence="7 8">
    <name type="scientific">Olivibacter jilunii</name>
    <dbReference type="NCBI Taxonomy" id="985016"/>
    <lineage>
        <taxon>Bacteria</taxon>
        <taxon>Pseudomonadati</taxon>
        <taxon>Bacteroidota</taxon>
        <taxon>Sphingobacteriia</taxon>
        <taxon>Sphingobacteriales</taxon>
        <taxon>Sphingobacteriaceae</taxon>
        <taxon>Olivibacter</taxon>
    </lineage>
</organism>